<dbReference type="RefSeq" id="WP_126636274.1">
    <property type="nucleotide sequence ID" value="NZ_BIFH01000015.1"/>
</dbReference>
<accession>A0A401YHH7</accession>
<sequence>MTLAEAVELAETRRASSLGVRPLSYDYAGAAAELNCYESWLRDNIGRLPHSKLGQSVAFTTEHLATILRMFEVVPHVSPIPLTAAAGLDIAPRRARSQTPIPDLKPRGGRRRASA</sequence>
<gene>
    <name evidence="2" type="ORF">EHYA_01699</name>
</gene>
<name>A0A401YHH7_9ACTN</name>
<keyword evidence="3" id="KW-1185">Reference proteome</keyword>
<reference evidence="2 3" key="1">
    <citation type="submission" date="2018-12" db="EMBL/GenBank/DDBJ databases">
        <title>Draft genome sequence of Embleya hyalina NBRC 13850T.</title>
        <authorList>
            <person name="Komaki H."/>
            <person name="Hosoyama A."/>
            <person name="Kimura A."/>
            <person name="Ichikawa N."/>
            <person name="Tamura T."/>
        </authorList>
    </citation>
    <scope>NUCLEOTIDE SEQUENCE [LARGE SCALE GENOMIC DNA]</scope>
    <source>
        <strain evidence="2 3">NBRC 13850</strain>
    </source>
</reference>
<dbReference type="EMBL" id="BIFH01000015">
    <property type="protein sequence ID" value="GCD94043.1"/>
    <property type="molecule type" value="Genomic_DNA"/>
</dbReference>
<dbReference type="AlphaFoldDB" id="A0A401YHH7"/>
<dbReference type="Proteomes" id="UP000286931">
    <property type="component" value="Unassembled WGS sequence"/>
</dbReference>
<protein>
    <submittedName>
        <fullName evidence="2">Uncharacterized protein</fullName>
    </submittedName>
</protein>
<evidence type="ECO:0000313" key="3">
    <source>
        <dbReference type="Proteomes" id="UP000286931"/>
    </source>
</evidence>
<proteinExistence type="predicted"/>
<feature type="region of interest" description="Disordered" evidence="1">
    <location>
        <begin position="91"/>
        <end position="115"/>
    </location>
</feature>
<evidence type="ECO:0000256" key="1">
    <source>
        <dbReference type="SAM" id="MobiDB-lite"/>
    </source>
</evidence>
<dbReference type="OrthoDB" id="4251376at2"/>
<organism evidence="2 3">
    <name type="scientific">Embleya hyalina</name>
    <dbReference type="NCBI Taxonomy" id="516124"/>
    <lineage>
        <taxon>Bacteria</taxon>
        <taxon>Bacillati</taxon>
        <taxon>Actinomycetota</taxon>
        <taxon>Actinomycetes</taxon>
        <taxon>Kitasatosporales</taxon>
        <taxon>Streptomycetaceae</taxon>
        <taxon>Embleya</taxon>
    </lineage>
</organism>
<comment type="caution">
    <text evidence="2">The sequence shown here is derived from an EMBL/GenBank/DDBJ whole genome shotgun (WGS) entry which is preliminary data.</text>
</comment>
<evidence type="ECO:0000313" key="2">
    <source>
        <dbReference type="EMBL" id="GCD94043.1"/>
    </source>
</evidence>